<keyword evidence="1" id="KW-0812">Transmembrane</keyword>
<sequence>MGFLHLFWGFLFLIDIRINGFDVLPDVIGYVLFFVGFLKLEGKSEHFRKAKNMSVILIFFSALMLIFTWMPPQSWLFYFLLNVVLYFLKLYLIFQMCNGISELAGRKGFHAFQTKAIQRWRWYFVIATATFIVVLVAPFVPLLAVFLAIMLILASIVIHILMMMLTWEAERVLHR</sequence>
<keyword evidence="1" id="KW-1133">Transmembrane helix</keyword>
<dbReference type="RefSeq" id="WP_212980189.1">
    <property type="nucleotide sequence ID" value="NZ_AP025343.1"/>
</dbReference>
<evidence type="ECO:0000313" key="2">
    <source>
        <dbReference type="EMBL" id="GIO49825.1"/>
    </source>
</evidence>
<keyword evidence="3" id="KW-1185">Reference proteome</keyword>
<accession>A0A920CSZ2</accession>
<feature type="transmembrane region" description="Helical" evidence="1">
    <location>
        <begin position="76"/>
        <end position="101"/>
    </location>
</feature>
<comment type="caution">
    <text evidence="2">The sequence shown here is derived from an EMBL/GenBank/DDBJ whole genome shotgun (WGS) entry which is preliminary data.</text>
</comment>
<organism evidence="2 3">
    <name type="scientific">Paenibacillus azoreducens</name>
    <dbReference type="NCBI Taxonomy" id="116718"/>
    <lineage>
        <taxon>Bacteria</taxon>
        <taxon>Bacillati</taxon>
        <taxon>Bacillota</taxon>
        <taxon>Bacilli</taxon>
        <taxon>Bacillales</taxon>
        <taxon>Paenibacillaceae</taxon>
        <taxon>Paenibacillus</taxon>
    </lineage>
</organism>
<proteinExistence type="predicted"/>
<name>A0A920CSZ2_9BACL</name>
<feature type="transmembrane region" description="Helical" evidence="1">
    <location>
        <begin position="146"/>
        <end position="167"/>
    </location>
</feature>
<keyword evidence="1" id="KW-0472">Membrane</keyword>
<feature type="transmembrane region" description="Helical" evidence="1">
    <location>
        <begin position="20"/>
        <end position="40"/>
    </location>
</feature>
<evidence type="ECO:0000256" key="1">
    <source>
        <dbReference type="SAM" id="Phobius"/>
    </source>
</evidence>
<dbReference type="AlphaFoldDB" id="A0A920CSZ2"/>
<protein>
    <submittedName>
        <fullName evidence="2">Uncharacterized protein</fullName>
    </submittedName>
</protein>
<evidence type="ECO:0000313" key="3">
    <source>
        <dbReference type="Proteomes" id="UP000682811"/>
    </source>
</evidence>
<feature type="transmembrane region" description="Helical" evidence="1">
    <location>
        <begin position="52"/>
        <end position="70"/>
    </location>
</feature>
<feature type="transmembrane region" description="Helical" evidence="1">
    <location>
        <begin position="122"/>
        <end position="140"/>
    </location>
</feature>
<dbReference type="EMBL" id="BORT01000025">
    <property type="protein sequence ID" value="GIO49825.1"/>
    <property type="molecule type" value="Genomic_DNA"/>
</dbReference>
<dbReference type="Proteomes" id="UP000682811">
    <property type="component" value="Unassembled WGS sequence"/>
</dbReference>
<reference evidence="2 3" key="1">
    <citation type="submission" date="2021-03" db="EMBL/GenBank/DDBJ databases">
        <title>Antimicrobial resistance genes in bacteria isolated from Japanese honey, and their potential for conferring macrolide and lincosamide resistance in the American foulbrood pathogen Paenibacillus larvae.</title>
        <authorList>
            <person name="Okamoto M."/>
            <person name="Kumagai M."/>
            <person name="Kanamori H."/>
            <person name="Takamatsu D."/>
        </authorList>
    </citation>
    <scope>NUCLEOTIDE SEQUENCE [LARGE SCALE GENOMIC DNA]</scope>
    <source>
        <strain evidence="2 3">J34TS1</strain>
    </source>
</reference>
<gene>
    <name evidence="2" type="ORF">J34TS1_45900</name>
</gene>